<name>A0A0F9T6D9_9ZZZZ</name>
<evidence type="ECO:0000259" key="2">
    <source>
        <dbReference type="Pfam" id="PF02036"/>
    </source>
</evidence>
<organism evidence="3">
    <name type="scientific">marine sediment metagenome</name>
    <dbReference type="NCBI Taxonomy" id="412755"/>
    <lineage>
        <taxon>unclassified sequences</taxon>
        <taxon>metagenomes</taxon>
        <taxon>ecological metagenomes</taxon>
    </lineage>
</organism>
<dbReference type="InterPro" id="IPR036527">
    <property type="entry name" value="SCP2_sterol-bd_dom_sf"/>
</dbReference>
<gene>
    <name evidence="3" type="ORF">LCGC14_0691890</name>
</gene>
<feature type="domain" description="SCP2" evidence="2">
    <location>
        <begin position="31"/>
        <end position="121"/>
    </location>
</feature>
<dbReference type="InterPro" id="IPR003033">
    <property type="entry name" value="SCP2_sterol-bd_dom"/>
</dbReference>
<dbReference type="AlphaFoldDB" id="A0A0F9T6D9"/>
<proteinExistence type="predicted"/>
<dbReference type="EMBL" id="LAZR01001444">
    <property type="protein sequence ID" value="KKN44556.1"/>
    <property type="molecule type" value="Genomic_DNA"/>
</dbReference>
<sequence>MVDENLLKELKEAREKGTSDPSAALKLYEFIKQLAAENEELKEELEDIDTIVVQQVITDIDYKFWIKFGEGAVDYAEGSSDEASVTMKATQATWTGLQSQEIDSTSAYMSGDLVIEGNLQDAIFNGLTAKSGFAYGEILALAMELGADLLE</sequence>
<evidence type="ECO:0000313" key="3">
    <source>
        <dbReference type="EMBL" id="KKN44556.1"/>
    </source>
</evidence>
<dbReference type="SUPFAM" id="SSF55718">
    <property type="entry name" value="SCP-like"/>
    <property type="match status" value="1"/>
</dbReference>
<dbReference type="Gene3D" id="3.30.1050.10">
    <property type="entry name" value="SCP2 sterol-binding domain"/>
    <property type="match status" value="1"/>
</dbReference>
<dbReference type="Pfam" id="PF02036">
    <property type="entry name" value="SCP2"/>
    <property type="match status" value="1"/>
</dbReference>
<comment type="caution">
    <text evidence="3">The sequence shown here is derived from an EMBL/GenBank/DDBJ whole genome shotgun (WGS) entry which is preliminary data.</text>
</comment>
<keyword evidence="1" id="KW-0175">Coiled coil</keyword>
<protein>
    <recommendedName>
        <fullName evidence="2">SCP2 domain-containing protein</fullName>
    </recommendedName>
</protein>
<reference evidence="3" key="1">
    <citation type="journal article" date="2015" name="Nature">
        <title>Complex archaea that bridge the gap between prokaryotes and eukaryotes.</title>
        <authorList>
            <person name="Spang A."/>
            <person name="Saw J.H."/>
            <person name="Jorgensen S.L."/>
            <person name="Zaremba-Niedzwiedzka K."/>
            <person name="Martijn J."/>
            <person name="Lind A.E."/>
            <person name="van Eijk R."/>
            <person name="Schleper C."/>
            <person name="Guy L."/>
            <person name="Ettema T.J."/>
        </authorList>
    </citation>
    <scope>NUCLEOTIDE SEQUENCE</scope>
</reference>
<accession>A0A0F9T6D9</accession>
<evidence type="ECO:0000256" key="1">
    <source>
        <dbReference type="SAM" id="Coils"/>
    </source>
</evidence>
<feature type="coiled-coil region" evidence="1">
    <location>
        <begin position="24"/>
        <end position="51"/>
    </location>
</feature>